<name>A0A0A0HN59_9RHOB</name>
<evidence type="ECO:0000313" key="3">
    <source>
        <dbReference type="Proteomes" id="UP000030021"/>
    </source>
</evidence>
<dbReference type="Pfam" id="PF13302">
    <property type="entry name" value="Acetyltransf_3"/>
    <property type="match status" value="1"/>
</dbReference>
<dbReference type="AlphaFoldDB" id="A0A0A0HN59"/>
<dbReference type="eggNOG" id="COG1670">
    <property type="taxonomic scope" value="Bacteria"/>
</dbReference>
<dbReference type="OrthoDB" id="7960624at2"/>
<dbReference type="InterPro" id="IPR000182">
    <property type="entry name" value="GNAT_dom"/>
</dbReference>
<accession>A0A0A0HN59</accession>
<dbReference type="Gene3D" id="3.40.630.30">
    <property type="match status" value="1"/>
</dbReference>
<dbReference type="InterPro" id="IPR016181">
    <property type="entry name" value="Acyl_CoA_acyltransferase"/>
</dbReference>
<dbReference type="HOGENOM" id="CLU_122838_0_0_5"/>
<sequence>MIQSHSHPDLTFARLTEVPLETLVEHMSDPRVARHMPLLSQPWDVDAAKHFVVAKEACWQRDGLGHWAFLQDGHYVGWGGFQKEGTEWDFGLVLRGEAFGLGRAITHAALNFAHADARIPFVTFLLPPSRRHLGALARIGAELVGEVPYETARFLKFRLDTPCPATPSTLRN</sequence>
<protein>
    <submittedName>
        <fullName evidence="2">Acetyltransferase</fullName>
    </submittedName>
</protein>
<dbReference type="Proteomes" id="UP000030021">
    <property type="component" value="Unassembled WGS sequence"/>
</dbReference>
<dbReference type="SUPFAM" id="SSF55729">
    <property type="entry name" value="Acyl-CoA N-acyltransferases (Nat)"/>
    <property type="match status" value="1"/>
</dbReference>
<dbReference type="RefSeq" id="WP_037272390.1">
    <property type="nucleotide sequence ID" value="NZ_KN293979.1"/>
</dbReference>
<proteinExistence type="predicted"/>
<evidence type="ECO:0000313" key="2">
    <source>
        <dbReference type="EMBL" id="KGM88109.1"/>
    </source>
</evidence>
<evidence type="ECO:0000259" key="1">
    <source>
        <dbReference type="Pfam" id="PF13302"/>
    </source>
</evidence>
<dbReference type="EMBL" id="AONH01000010">
    <property type="protein sequence ID" value="KGM88109.1"/>
    <property type="molecule type" value="Genomic_DNA"/>
</dbReference>
<reference evidence="2 3" key="1">
    <citation type="submission" date="2013-01" db="EMBL/GenBank/DDBJ databases">
        <authorList>
            <person name="Fiebig A."/>
            <person name="Goeker M."/>
            <person name="Klenk H.-P.P."/>
        </authorList>
    </citation>
    <scope>NUCLEOTIDE SEQUENCE [LARGE SCALE GENOMIC DNA]</scope>
    <source>
        <strain evidence="2 3">DSM 17069</strain>
    </source>
</reference>
<gene>
    <name evidence="2" type="ORF">rosmuc_01803</name>
</gene>
<dbReference type="PATRIC" id="fig|1288298.3.peg.1817"/>
<feature type="domain" description="N-acetyltransferase" evidence="1">
    <location>
        <begin position="10"/>
        <end position="123"/>
    </location>
</feature>
<comment type="caution">
    <text evidence="2">The sequence shown here is derived from an EMBL/GenBank/DDBJ whole genome shotgun (WGS) entry which is preliminary data.</text>
</comment>
<dbReference type="STRING" id="215743.ROSMUCSMR3_00471"/>
<keyword evidence="2" id="KW-0808">Transferase</keyword>
<organism evidence="2 3">
    <name type="scientific">Roseovarius mucosus DSM 17069</name>
    <dbReference type="NCBI Taxonomy" id="1288298"/>
    <lineage>
        <taxon>Bacteria</taxon>
        <taxon>Pseudomonadati</taxon>
        <taxon>Pseudomonadota</taxon>
        <taxon>Alphaproteobacteria</taxon>
        <taxon>Rhodobacterales</taxon>
        <taxon>Roseobacteraceae</taxon>
        <taxon>Roseovarius</taxon>
    </lineage>
</organism>
<dbReference type="GO" id="GO:0016747">
    <property type="term" value="F:acyltransferase activity, transferring groups other than amino-acyl groups"/>
    <property type="evidence" value="ECO:0007669"/>
    <property type="project" value="InterPro"/>
</dbReference>